<dbReference type="PIRSF" id="PIRSF036692">
    <property type="entry name" value="SDH_B"/>
    <property type="match status" value="1"/>
</dbReference>
<evidence type="ECO:0000256" key="12">
    <source>
        <dbReference type="RuleBase" id="RU366059"/>
    </source>
</evidence>
<dbReference type="InterPro" id="IPR005131">
    <property type="entry name" value="Ser_deHydtase_bsu"/>
</dbReference>
<evidence type="ECO:0000256" key="5">
    <source>
        <dbReference type="ARBA" id="ARBA00022485"/>
    </source>
</evidence>
<dbReference type="CDD" id="cd04903">
    <property type="entry name" value="ACT_LSD"/>
    <property type="match status" value="1"/>
</dbReference>
<dbReference type="InterPro" id="IPR045865">
    <property type="entry name" value="ACT-like_dom_sf"/>
</dbReference>
<keyword evidence="6 11" id="KW-0479">Metal-binding</keyword>
<evidence type="ECO:0000256" key="1">
    <source>
        <dbReference type="ARBA" id="ARBA00001966"/>
    </source>
</evidence>
<evidence type="ECO:0000256" key="2">
    <source>
        <dbReference type="ARBA" id="ARBA00004742"/>
    </source>
</evidence>
<evidence type="ECO:0000256" key="3">
    <source>
        <dbReference type="ARBA" id="ARBA00008636"/>
    </source>
</evidence>
<dbReference type="NCBIfam" id="TIGR00719">
    <property type="entry name" value="sda_beta"/>
    <property type="match status" value="1"/>
</dbReference>
<dbReference type="Proteomes" id="UP000605427">
    <property type="component" value="Unassembled WGS sequence"/>
</dbReference>
<dbReference type="Gene3D" id="3.30.70.260">
    <property type="match status" value="1"/>
</dbReference>
<gene>
    <name evidence="14" type="primary">sdhB</name>
    <name evidence="14" type="ORF">GCM10007362_17170</name>
</gene>
<comment type="caution">
    <text evidence="14">The sequence shown here is derived from an EMBL/GenBank/DDBJ whole genome shotgun (WGS) entry which is preliminary data.</text>
</comment>
<dbReference type="PANTHER" id="PTHR30182:SF12">
    <property type="entry name" value="L-SERINE DEHYDRATASE, BETA CHAIN-RELATED"/>
    <property type="match status" value="1"/>
</dbReference>
<comment type="cofactor">
    <cofactor evidence="1 12">
        <name>[4Fe-4S] cluster</name>
        <dbReference type="ChEBI" id="CHEBI:49883"/>
    </cofactor>
</comment>
<dbReference type="SUPFAM" id="SSF55021">
    <property type="entry name" value="ACT-like"/>
    <property type="match status" value="1"/>
</dbReference>
<evidence type="ECO:0000313" key="14">
    <source>
        <dbReference type="EMBL" id="GGH75769.1"/>
    </source>
</evidence>
<keyword evidence="15" id="KW-1185">Reference proteome</keyword>
<dbReference type="RefSeq" id="WP_172242269.1">
    <property type="nucleotide sequence ID" value="NZ_BMDD01000002.1"/>
</dbReference>
<name>A0ABQ1ZQU5_9BACL</name>
<comment type="similarity">
    <text evidence="3 11 12">Belongs to the iron-sulfur dependent L-serine dehydratase family.</text>
</comment>
<accession>A0ABQ1ZQU5</accession>
<evidence type="ECO:0000256" key="11">
    <source>
        <dbReference type="PIRNR" id="PIRNR036692"/>
    </source>
</evidence>
<dbReference type="InterPro" id="IPR051318">
    <property type="entry name" value="Fe-S_L-Ser"/>
</dbReference>
<evidence type="ECO:0000259" key="13">
    <source>
        <dbReference type="PROSITE" id="PS51671"/>
    </source>
</evidence>
<evidence type="ECO:0000256" key="4">
    <source>
        <dbReference type="ARBA" id="ARBA00022432"/>
    </source>
</evidence>
<reference evidence="15" key="1">
    <citation type="journal article" date="2019" name="Int. J. Syst. Evol. Microbiol.">
        <title>The Global Catalogue of Microorganisms (GCM) 10K type strain sequencing project: providing services to taxonomists for standard genome sequencing and annotation.</title>
        <authorList>
            <consortium name="The Broad Institute Genomics Platform"/>
            <consortium name="The Broad Institute Genome Sequencing Center for Infectious Disease"/>
            <person name="Wu L."/>
            <person name="Ma J."/>
        </authorList>
    </citation>
    <scope>NUCLEOTIDE SEQUENCE [LARGE SCALE GENOMIC DNA]</scope>
    <source>
        <strain evidence="15">CCM 8702</strain>
    </source>
</reference>
<comment type="catalytic activity">
    <reaction evidence="10 11 12">
        <text>L-serine = pyruvate + NH4(+)</text>
        <dbReference type="Rhea" id="RHEA:19169"/>
        <dbReference type="ChEBI" id="CHEBI:15361"/>
        <dbReference type="ChEBI" id="CHEBI:28938"/>
        <dbReference type="ChEBI" id="CHEBI:33384"/>
        <dbReference type="EC" id="4.3.1.17"/>
    </reaction>
</comment>
<dbReference type="PANTHER" id="PTHR30182">
    <property type="entry name" value="L-SERINE DEHYDRATASE"/>
    <property type="match status" value="1"/>
</dbReference>
<proteinExistence type="inferred from homology"/>
<dbReference type="SUPFAM" id="SSF143548">
    <property type="entry name" value="Serine metabolism enzymes domain"/>
    <property type="match status" value="1"/>
</dbReference>
<feature type="domain" description="ACT" evidence="13">
    <location>
        <begin position="149"/>
        <end position="221"/>
    </location>
</feature>
<keyword evidence="4 11" id="KW-0312">Gluconeogenesis</keyword>
<evidence type="ECO:0000256" key="9">
    <source>
        <dbReference type="ARBA" id="ARBA00023239"/>
    </source>
</evidence>
<evidence type="ECO:0000256" key="8">
    <source>
        <dbReference type="ARBA" id="ARBA00023014"/>
    </source>
</evidence>
<dbReference type="InterPro" id="IPR004643">
    <property type="entry name" value="Fe-S_L-Ser_bsu"/>
</dbReference>
<keyword evidence="7 11" id="KW-0408">Iron</keyword>
<keyword evidence="9 11" id="KW-0456">Lyase</keyword>
<evidence type="ECO:0000256" key="6">
    <source>
        <dbReference type="ARBA" id="ARBA00022723"/>
    </source>
</evidence>
<keyword evidence="8 11" id="KW-0411">Iron-sulfur</keyword>
<comment type="pathway">
    <text evidence="2 11">Carbohydrate biosynthesis; gluconeogenesis.</text>
</comment>
<organism evidence="14 15">
    <name type="scientific">Saccharibacillus endophyticus</name>
    <dbReference type="NCBI Taxonomy" id="2060666"/>
    <lineage>
        <taxon>Bacteria</taxon>
        <taxon>Bacillati</taxon>
        <taxon>Bacillota</taxon>
        <taxon>Bacilli</taxon>
        <taxon>Bacillales</taxon>
        <taxon>Paenibacillaceae</taxon>
        <taxon>Saccharibacillus</taxon>
    </lineage>
</organism>
<dbReference type="InterPro" id="IPR002912">
    <property type="entry name" value="ACT_dom"/>
</dbReference>
<sequence length="229" mass="24342">MRFKNVFSIIGPSMVGPSSSHTAGAVRIGLIARQLLAEEPVSVKIALYGSFADTYWGHGTDLALAGGLLGYATDDSRVAEALEEAERRGIEITFVRGVGLAPHPNTAKLELVAKDGRTAQVIGASIGGGNVMIHEMNGFTVRCSGEYPTIVVLHDDRPGVIASLTTVLGESKTNIGYMGVDRKGRSAEAITVMELDSVPDADLLGKLREIEDVKEVTVINLNSKEAEHQ</sequence>
<dbReference type="Gene3D" id="3.30.1330.90">
    <property type="entry name" value="D-3-phosphoglycerate dehydrogenase, domain 3"/>
    <property type="match status" value="1"/>
</dbReference>
<keyword evidence="5 11" id="KW-0004">4Fe-4S</keyword>
<dbReference type="InterPro" id="IPR029009">
    <property type="entry name" value="ASB_dom_sf"/>
</dbReference>
<dbReference type="Pfam" id="PF03315">
    <property type="entry name" value="SDH_beta"/>
    <property type="match status" value="1"/>
</dbReference>
<evidence type="ECO:0000313" key="15">
    <source>
        <dbReference type="Proteomes" id="UP000605427"/>
    </source>
</evidence>
<dbReference type="EMBL" id="BMDD01000002">
    <property type="protein sequence ID" value="GGH75769.1"/>
    <property type="molecule type" value="Genomic_DNA"/>
</dbReference>
<dbReference type="PROSITE" id="PS51671">
    <property type="entry name" value="ACT"/>
    <property type="match status" value="1"/>
</dbReference>
<evidence type="ECO:0000256" key="10">
    <source>
        <dbReference type="ARBA" id="ARBA00049406"/>
    </source>
</evidence>
<protein>
    <recommendedName>
        <fullName evidence="11">L-serine deaminase</fullName>
    </recommendedName>
</protein>
<evidence type="ECO:0000256" key="7">
    <source>
        <dbReference type="ARBA" id="ARBA00023004"/>
    </source>
</evidence>